<comment type="caution">
    <text evidence="3">The sequence shown here is derived from an EMBL/GenBank/DDBJ whole genome shotgun (WGS) entry which is preliminary data.</text>
</comment>
<gene>
    <name evidence="3" type="ORF">TNCT_72861</name>
</gene>
<keyword evidence="1" id="KW-0175">Coiled coil</keyword>
<keyword evidence="4" id="KW-1185">Reference proteome</keyword>
<dbReference type="PANTHER" id="PTHR36688:SF2">
    <property type="entry name" value="ENDONUCLEASE_EXONUCLEASE_PHOSPHATASE DOMAIN-CONTAINING PROTEIN"/>
    <property type="match status" value="1"/>
</dbReference>
<dbReference type="InterPro" id="IPR036691">
    <property type="entry name" value="Endo/exonu/phosph_ase_sf"/>
</dbReference>
<dbReference type="AlphaFoldDB" id="A0A8X6GBZ2"/>
<accession>A0A8X6GBZ2</accession>
<dbReference type="EMBL" id="BMAO01005387">
    <property type="protein sequence ID" value="GFR01172.1"/>
    <property type="molecule type" value="Genomic_DNA"/>
</dbReference>
<dbReference type="Gene3D" id="3.60.10.10">
    <property type="entry name" value="Endonuclease/exonuclease/phosphatase"/>
    <property type="match status" value="1"/>
</dbReference>
<sequence>MFSFLNAGGLTNDKFTELKTIVLNNDLDVMGIKCGAAADNKEYFKLNDYQKFVLKRSRQIASGIIVFVKLSLKTKLIASRQMTTDDKLEFVQMHIWRQDTPIRVSFLYNPLNNMPDFDCILLNWDSKSLILGDFKAPSTRWGYMATSCIGSIVENLIDSNPIDFIENEENSPTFLSYSGGVSHPDLLLTHPALSDRVQNKLIDSLGGAGHKILLSSFIKYRPYREPKRTYWNLKSANWAKFKNLTNEVLTDSLIMPNFEYSSRLFTLSALKCASFCIPREQQKKYNPFWDENLQKLKKDRDEARERERELTTLGCVALRKAQAVLKNTIIEVKRSTYISFLEKWDFRRDGVKVHKFLSQLNSTNFLRNEPIKKSSKELTTDNDICSDFGGHYTRGKSTGPDGILPEFLINLGDSAKMTLLAFINQTWKHGFQVLDKSYNRTNSQT</sequence>
<dbReference type="InterPro" id="IPR005135">
    <property type="entry name" value="Endo/exonuclease/phosphatase"/>
</dbReference>
<feature type="coiled-coil region" evidence="1">
    <location>
        <begin position="286"/>
        <end position="313"/>
    </location>
</feature>
<proteinExistence type="predicted"/>
<dbReference type="Pfam" id="PF14529">
    <property type="entry name" value="Exo_endo_phos_2"/>
    <property type="match status" value="1"/>
</dbReference>
<feature type="domain" description="Endonuclease/exonuclease/phosphatase" evidence="2">
    <location>
        <begin position="123"/>
        <end position="200"/>
    </location>
</feature>
<dbReference type="OrthoDB" id="6433840at2759"/>
<dbReference type="InterPro" id="IPR052560">
    <property type="entry name" value="RdDP_mobile_element"/>
</dbReference>
<evidence type="ECO:0000313" key="4">
    <source>
        <dbReference type="Proteomes" id="UP000887116"/>
    </source>
</evidence>
<dbReference type="GO" id="GO:0003824">
    <property type="term" value="F:catalytic activity"/>
    <property type="evidence" value="ECO:0007669"/>
    <property type="project" value="InterPro"/>
</dbReference>
<dbReference type="SUPFAM" id="SSF56219">
    <property type="entry name" value="DNase I-like"/>
    <property type="match status" value="1"/>
</dbReference>
<evidence type="ECO:0000259" key="2">
    <source>
        <dbReference type="Pfam" id="PF14529"/>
    </source>
</evidence>
<protein>
    <recommendedName>
        <fullName evidence="2">Endonuclease/exonuclease/phosphatase domain-containing protein</fullName>
    </recommendedName>
</protein>
<dbReference type="PANTHER" id="PTHR36688">
    <property type="entry name" value="ENDO/EXONUCLEASE/PHOSPHATASE DOMAIN-CONTAINING PROTEIN"/>
    <property type="match status" value="1"/>
</dbReference>
<reference evidence="3" key="1">
    <citation type="submission" date="2020-07" db="EMBL/GenBank/DDBJ databases">
        <title>Multicomponent nature underlies the extraordinary mechanical properties of spider dragline silk.</title>
        <authorList>
            <person name="Kono N."/>
            <person name="Nakamura H."/>
            <person name="Mori M."/>
            <person name="Yoshida Y."/>
            <person name="Ohtoshi R."/>
            <person name="Malay A.D."/>
            <person name="Moran D.A.P."/>
            <person name="Tomita M."/>
            <person name="Numata K."/>
            <person name="Arakawa K."/>
        </authorList>
    </citation>
    <scope>NUCLEOTIDE SEQUENCE</scope>
</reference>
<organism evidence="3 4">
    <name type="scientific">Trichonephila clavata</name>
    <name type="common">Joro spider</name>
    <name type="synonym">Nephila clavata</name>
    <dbReference type="NCBI Taxonomy" id="2740835"/>
    <lineage>
        <taxon>Eukaryota</taxon>
        <taxon>Metazoa</taxon>
        <taxon>Ecdysozoa</taxon>
        <taxon>Arthropoda</taxon>
        <taxon>Chelicerata</taxon>
        <taxon>Arachnida</taxon>
        <taxon>Araneae</taxon>
        <taxon>Araneomorphae</taxon>
        <taxon>Entelegynae</taxon>
        <taxon>Araneoidea</taxon>
        <taxon>Nephilidae</taxon>
        <taxon>Trichonephila</taxon>
    </lineage>
</organism>
<evidence type="ECO:0000313" key="3">
    <source>
        <dbReference type="EMBL" id="GFR01172.1"/>
    </source>
</evidence>
<name>A0A8X6GBZ2_TRICU</name>
<dbReference type="Proteomes" id="UP000887116">
    <property type="component" value="Unassembled WGS sequence"/>
</dbReference>
<evidence type="ECO:0000256" key="1">
    <source>
        <dbReference type="SAM" id="Coils"/>
    </source>
</evidence>